<dbReference type="EMBL" id="BSPB01000005">
    <property type="protein sequence ID" value="GLS13625.1"/>
    <property type="molecule type" value="Genomic_DNA"/>
</dbReference>
<reference evidence="2" key="1">
    <citation type="journal article" date="2019" name="Int. J. Syst. Evol. Microbiol.">
        <title>The Global Catalogue of Microorganisms (GCM) 10K type strain sequencing project: providing services to taxonomists for standard genome sequencing and annotation.</title>
        <authorList>
            <consortium name="The Broad Institute Genomics Platform"/>
            <consortium name="The Broad Institute Genome Sequencing Center for Infectious Disease"/>
            <person name="Wu L."/>
            <person name="Ma J."/>
        </authorList>
    </citation>
    <scope>NUCLEOTIDE SEQUENCE [LARGE SCALE GENOMIC DNA]</scope>
    <source>
        <strain evidence="2">NBRC 109341</strain>
    </source>
</reference>
<evidence type="ECO:0000313" key="2">
    <source>
        <dbReference type="Proteomes" id="UP001156903"/>
    </source>
</evidence>
<accession>A0ABQ6C160</accession>
<name>A0ABQ6C160_9BURK</name>
<protein>
    <submittedName>
        <fullName evidence="1">Uncharacterized protein</fullName>
    </submittedName>
</protein>
<sequence length="113" mass="12161">MTTPPHTEAAMAAFRAAGWPGKTDIDGDAIVAQLVADGVPTEQATHAFHAALARLVAELLRSPHSIDVDACTSHLLVLRQRDQVRHLSIDYVLQTMTAVVGPIFPPPHDSNLH</sequence>
<proteinExistence type="predicted"/>
<evidence type="ECO:0000313" key="1">
    <source>
        <dbReference type="EMBL" id="GLS13625.1"/>
    </source>
</evidence>
<gene>
    <name evidence="1" type="ORF">GCM10007935_10550</name>
</gene>
<keyword evidence="2" id="KW-1185">Reference proteome</keyword>
<comment type="caution">
    <text evidence="1">The sequence shown here is derived from an EMBL/GenBank/DDBJ whole genome shotgun (WGS) entry which is preliminary data.</text>
</comment>
<dbReference type="RefSeq" id="WP_284306974.1">
    <property type="nucleotide sequence ID" value="NZ_BSPB01000005.1"/>
</dbReference>
<organism evidence="1 2">
    <name type="scientific">Hydrogenophaga electricum</name>
    <dbReference type="NCBI Taxonomy" id="1230953"/>
    <lineage>
        <taxon>Bacteria</taxon>
        <taxon>Pseudomonadati</taxon>
        <taxon>Pseudomonadota</taxon>
        <taxon>Betaproteobacteria</taxon>
        <taxon>Burkholderiales</taxon>
        <taxon>Comamonadaceae</taxon>
        <taxon>Hydrogenophaga</taxon>
    </lineage>
</organism>
<dbReference type="Proteomes" id="UP001156903">
    <property type="component" value="Unassembled WGS sequence"/>
</dbReference>